<evidence type="ECO:0000313" key="3">
    <source>
        <dbReference type="Proteomes" id="UP000234849"/>
    </source>
</evidence>
<dbReference type="RefSeq" id="WP_101879301.1">
    <property type="nucleotide sequence ID" value="NZ_NIHM01000004.1"/>
</dbReference>
<comment type="caution">
    <text evidence="2">The sequence shown here is derived from an EMBL/GenBank/DDBJ whole genome shotgun (WGS) entry which is preliminary data.</text>
</comment>
<evidence type="ECO:0000259" key="1">
    <source>
        <dbReference type="PROSITE" id="PS50931"/>
    </source>
</evidence>
<protein>
    <recommendedName>
        <fullName evidence="1">HTH lysR-type domain-containing protein</fullName>
    </recommendedName>
</protein>
<dbReference type="Gene3D" id="1.10.10.10">
    <property type="entry name" value="Winged helix-like DNA-binding domain superfamily/Winged helix DNA-binding domain"/>
    <property type="match status" value="1"/>
</dbReference>
<dbReference type="InterPro" id="IPR036390">
    <property type="entry name" value="WH_DNA-bd_sf"/>
</dbReference>
<dbReference type="SUPFAM" id="SSF46785">
    <property type="entry name" value="Winged helix' DNA-binding domain"/>
    <property type="match status" value="1"/>
</dbReference>
<evidence type="ECO:0000313" key="2">
    <source>
        <dbReference type="EMBL" id="PLT56966.1"/>
    </source>
</evidence>
<proteinExistence type="predicted"/>
<organism evidence="2 3">
    <name type="scientific">Mediterraneibacter gnavus</name>
    <name type="common">Ruminococcus gnavus</name>
    <dbReference type="NCBI Taxonomy" id="33038"/>
    <lineage>
        <taxon>Bacteria</taxon>
        <taxon>Bacillati</taxon>
        <taxon>Bacillota</taxon>
        <taxon>Clostridia</taxon>
        <taxon>Lachnospirales</taxon>
        <taxon>Lachnospiraceae</taxon>
        <taxon>Mediterraneibacter</taxon>
    </lineage>
</organism>
<dbReference type="PRINTS" id="PR00039">
    <property type="entry name" value="HTHLYSR"/>
</dbReference>
<name>A0A2N5NKZ1_MEDGN</name>
<feature type="domain" description="HTH lysR-type" evidence="1">
    <location>
        <begin position="1"/>
        <end position="30"/>
    </location>
</feature>
<dbReference type="EMBL" id="NIHM01000004">
    <property type="protein sequence ID" value="PLT56966.1"/>
    <property type="molecule type" value="Genomic_DNA"/>
</dbReference>
<reference evidence="2 3" key="1">
    <citation type="journal article" date="2017" name="Genome Med.">
        <title>A novel Ruminococcus gnavus clade enriched in inflammatory bowel disease patients.</title>
        <authorList>
            <person name="Hall A.B."/>
            <person name="Yassour M."/>
            <person name="Sauk J."/>
            <person name="Garner A."/>
            <person name="Jiang X."/>
            <person name="Arthur T."/>
            <person name="Lagoudas G.K."/>
            <person name="Vatanen T."/>
            <person name="Fornelos N."/>
            <person name="Wilson R."/>
            <person name="Bertha M."/>
            <person name="Cohen M."/>
            <person name="Garber J."/>
            <person name="Khalili H."/>
            <person name="Gevers D."/>
            <person name="Ananthakrishnan A.N."/>
            <person name="Kugathasan S."/>
            <person name="Lander E.S."/>
            <person name="Blainey P."/>
            <person name="Vlamakis H."/>
            <person name="Xavier R.J."/>
            <person name="Huttenhower C."/>
        </authorList>
    </citation>
    <scope>NUCLEOTIDE SEQUENCE [LARGE SCALE GENOMIC DNA]</scope>
    <source>
        <strain evidence="2 3">RJX1118</strain>
    </source>
</reference>
<dbReference type="InterPro" id="IPR036388">
    <property type="entry name" value="WH-like_DNA-bd_sf"/>
</dbReference>
<accession>A0A2N5NKZ1</accession>
<dbReference type="PROSITE" id="PS50931">
    <property type="entry name" value="HTH_LYSR"/>
    <property type="match status" value="1"/>
</dbReference>
<dbReference type="Proteomes" id="UP000234849">
    <property type="component" value="Unassembled WGS sequence"/>
</dbReference>
<dbReference type="InterPro" id="IPR000847">
    <property type="entry name" value="LysR_HTH_N"/>
</dbReference>
<dbReference type="AlphaFoldDB" id="A0A2N5NKZ1"/>
<sequence length="30" mass="3365">MSQPSLSHAIAQLEKELGIPLFEKTEEIQP</sequence>
<dbReference type="GO" id="GO:0003700">
    <property type="term" value="F:DNA-binding transcription factor activity"/>
    <property type="evidence" value="ECO:0007669"/>
    <property type="project" value="InterPro"/>
</dbReference>
<dbReference type="Pfam" id="PF00126">
    <property type="entry name" value="HTH_1"/>
    <property type="match status" value="1"/>
</dbReference>
<gene>
    <name evidence="2" type="ORF">CDL18_04530</name>
</gene>